<feature type="domain" description="DUF2314" evidence="2">
    <location>
        <begin position="28"/>
        <end position="95"/>
    </location>
</feature>
<accession>A0ABW0MH29</accession>
<evidence type="ECO:0000313" key="3">
    <source>
        <dbReference type="EMBL" id="MFC5476288.1"/>
    </source>
</evidence>
<protein>
    <submittedName>
        <fullName evidence="3">DUF2185 domain-containing protein</fullName>
    </submittedName>
</protein>
<evidence type="ECO:0000259" key="2">
    <source>
        <dbReference type="Pfam" id="PF10077"/>
    </source>
</evidence>
<proteinExistence type="predicted"/>
<dbReference type="PANTHER" id="PTHR38743:SF2">
    <property type="entry name" value="DUF2185 DOMAIN-CONTAINING PROTEIN"/>
    <property type="match status" value="1"/>
</dbReference>
<dbReference type="Proteomes" id="UP001596045">
    <property type="component" value="Unassembled WGS sequence"/>
</dbReference>
<dbReference type="PANTHER" id="PTHR38743">
    <property type="entry name" value="SIMILAR TO GLYOXYLASE I FAMILY PROTEIN"/>
    <property type="match status" value="1"/>
</dbReference>
<evidence type="ECO:0000259" key="1">
    <source>
        <dbReference type="Pfam" id="PF09951"/>
    </source>
</evidence>
<dbReference type="RefSeq" id="WP_379000346.1">
    <property type="nucleotide sequence ID" value="NZ_JBHSMT010000030.1"/>
</dbReference>
<dbReference type="Pfam" id="PF10077">
    <property type="entry name" value="DUF2314"/>
    <property type="match status" value="1"/>
</dbReference>
<name>A0ABW0MH29_9BURK</name>
<dbReference type="EMBL" id="JBHSMT010000030">
    <property type="protein sequence ID" value="MFC5476288.1"/>
    <property type="molecule type" value="Genomic_DNA"/>
</dbReference>
<reference evidence="4" key="1">
    <citation type="journal article" date="2019" name="Int. J. Syst. Evol. Microbiol.">
        <title>The Global Catalogue of Microorganisms (GCM) 10K type strain sequencing project: providing services to taxonomists for standard genome sequencing and annotation.</title>
        <authorList>
            <consortium name="The Broad Institute Genomics Platform"/>
            <consortium name="The Broad Institute Genome Sequencing Center for Infectious Disease"/>
            <person name="Wu L."/>
            <person name="Ma J."/>
        </authorList>
    </citation>
    <scope>NUCLEOTIDE SEQUENCE [LARGE SCALE GENOMIC DNA]</scope>
    <source>
        <strain evidence="4">JCM 17066</strain>
    </source>
</reference>
<keyword evidence="4" id="KW-1185">Reference proteome</keyword>
<evidence type="ECO:0000313" key="4">
    <source>
        <dbReference type="Proteomes" id="UP001596045"/>
    </source>
</evidence>
<dbReference type="InterPro" id="IPR018689">
    <property type="entry name" value="Imm33_dom"/>
</dbReference>
<organism evidence="3 4">
    <name type="scientific">Paraherbaspirillum soli</name>
    <dbReference type="NCBI Taxonomy" id="631222"/>
    <lineage>
        <taxon>Bacteria</taxon>
        <taxon>Pseudomonadati</taxon>
        <taxon>Pseudomonadota</taxon>
        <taxon>Betaproteobacteria</taxon>
        <taxon>Burkholderiales</taxon>
        <taxon>Oxalobacteraceae</taxon>
        <taxon>Paraherbaspirillum</taxon>
    </lineage>
</organism>
<gene>
    <name evidence="3" type="ORF">ACFPM8_20180</name>
</gene>
<sequence length="204" mass="22764">MPSWHLVDAAEIAAKNKYTFYKPSDEVIAKIAVGEVVKLIFAFESDDPEAPGAERMWVLVDSIEGNGCFSGRLNNEPYHIKDIALDDPVSFRDIHIINTKHDDDDNIVEKYIPRCFVTNRILKDGLKIGYLYREEPDNEQDSGWRILAGDESDEYMDDAKNIAFVSLGAVLSRDDSILTLLDSAIGAAFERSSDSAEFVAVNNA</sequence>
<comment type="caution">
    <text evidence="3">The sequence shown here is derived from an EMBL/GenBank/DDBJ whole genome shotgun (WGS) entry which is preliminary data.</text>
</comment>
<feature type="domain" description="Immunity protein Imm33" evidence="1">
    <location>
        <begin position="115"/>
        <end position="200"/>
    </location>
</feature>
<dbReference type="Pfam" id="PF09951">
    <property type="entry name" value="Imm33"/>
    <property type="match status" value="1"/>
</dbReference>
<dbReference type="InterPro" id="IPR018756">
    <property type="entry name" value="DUF2314"/>
</dbReference>